<name>A0A1Y0INE1_9BACL</name>
<dbReference type="Proteomes" id="UP000195437">
    <property type="component" value="Chromosome"/>
</dbReference>
<sequence>MLRLVRYVLFGILLLPIVTYGAVKVANSDPQTWMGFFGSYYGGIIGGVISGLITFLGVKATIKNEEKKRFMESYWGKKEILNQSKDAILHFISSYNLPLLFGVQHSRQLLDTCIEFYDSEFHEVVATISNEFPHYNSKVMPLKLLGKSGKHYATLHKIRINRGGAIPQSEITVMLNSAEYEDKAQRCLKLIEDIAEKHNQEYKKFQNQDWFDLFLSKWKKFEDEIDSDLNH</sequence>
<evidence type="ECO:0000313" key="3">
    <source>
        <dbReference type="Proteomes" id="UP000195437"/>
    </source>
</evidence>
<gene>
    <name evidence="2" type="ORF">CBW65_06955</name>
</gene>
<dbReference type="EMBL" id="CP021434">
    <property type="protein sequence ID" value="ARU60864.1"/>
    <property type="molecule type" value="Genomic_DNA"/>
</dbReference>
<dbReference type="KEGG" id="tum:CBW65_06955"/>
<evidence type="ECO:0000256" key="1">
    <source>
        <dbReference type="SAM" id="Phobius"/>
    </source>
</evidence>
<keyword evidence="1" id="KW-0472">Membrane</keyword>
<proteinExistence type="predicted"/>
<evidence type="ECO:0000313" key="2">
    <source>
        <dbReference type="EMBL" id="ARU60864.1"/>
    </source>
</evidence>
<reference evidence="3" key="1">
    <citation type="submission" date="2017-05" db="EMBL/GenBank/DDBJ databases">
        <authorList>
            <person name="Sung H."/>
        </authorList>
    </citation>
    <scope>NUCLEOTIDE SEQUENCE [LARGE SCALE GENOMIC DNA]</scope>
    <source>
        <strain evidence="3">AR23208</strain>
    </source>
</reference>
<accession>A0A1Y0INE1</accession>
<organism evidence="2 3">
    <name type="scientific">Tumebacillus avium</name>
    <dbReference type="NCBI Taxonomy" id="1903704"/>
    <lineage>
        <taxon>Bacteria</taxon>
        <taxon>Bacillati</taxon>
        <taxon>Bacillota</taxon>
        <taxon>Bacilli</taxon>
        <taxon>Bacillales</taxon>
        <taxon>Alicyclobacillaceae</taxon>
        <taxon>Tumebacillus</taxon>
    </lineage>
</organism>
<protein>
    <submittedName>
        <fullName evidence="2">Uncharacterized protein</fullName>
    </submittedName>
</protein>
<dbReference type="AlphaFoldDB" id="A0A1Y0INE1"/>
<keyword evidence="1" id="KW-1133">Transmembrane helix</keyword>
<keyword evidence="3" id="KW-1185">Reference proteome</keyword>
<keyword evidence="1" id="KW-0812">Transmembrane</keyword>
<feature type="transmembrane region" description="Helical" evidence="1">
    <location>
        <begin position="38"/>
        <end position="62"/>
    </location>
</feature>
<dbReference type="RefSeq" id="WP_087456253.1">
    <property type="nucleotide sequence ID" value="NZ_CP021434.1"/>
</dbReference>